<evidence type="ECO:0000313" key="3">
    <source>
        <dbReference type="Proteomes" id="UP000549113"/>
    </source>
</evidence>
<dbReference type="Gene3D" id="2.60.120.10">
    <property type="entry name" value="Jelly Rolls"/>
    <property type="match status" value="1"/>
</dbReference>
<evidence type="ECO:0000313" key="2">
    <source>
        <dbReference type="EMBL" id="MBB4141414.1"/>
    </source>
</evidence>
<dbReference type="InterPro" id="IPR013096">
    <property type="entry name" value="Cupin_2"/>
</dbReference>
<dbReference type="EC" id="1.13.11.24" evidence="2"/>
<dbReference type="GO" id="GO:0008127">
    <property type="term" value="F:quercetin 2,3-dioxygenase activity"/>
    <property type="evidence" value="ECO:0007669"/>
    <property type="project" value="UniProtKB-EC"/>
</dbReference>
<evidence type="ECO:0000259" key="1">
    <source>
        <dbReference type="Pfam" id="PF07883"/>
    </source>
</evidence>
<comment type="caution">
    <text evidence="2">The sequence shown here is derived from an EMBL/GenBank/DDBJ whole genome shotgun (WGS) entry which is preliminary data.</text>
</comment>
<dbReference type="InterPro" id="IPR053146">
    <property type="entry name" value="QDO-like"/>
</dbReference>
<accession>A0AA40SSI0</accession>
<dbReference type="PANTHER" id="PTHR36440:SF1">
    <property type="entry name" value="PUTATIVE (AFU_ORTHOLOGUE AFUA_8G07350)-RELATED"/>
    <property type="match status" value="1"/>
</dbReference>
<dbReference type="InterPro" id="IPR014710">
    <property type="entry name" value="RmlC-like_jellyroll"/>
</dbReference>
<keyword evidence="3" id="KW-1185">Reference proteome</keyword>
<reference evidence="2 3" key="1">
    <citation type="submission" date="2020-08" db="EMBL/GenBank/DDBJ databases">
        <title>Sequencing the genomes of 1000 actinobacteria strains.</title>
        <authorList>
            <person name="Klenk H.-P."/>
        </authorList>
    </citation>
    <scope>NUCLEOTIDE SEQUENCE [LARGE SCALE GENOMIC DNA]</scope>
    <source>
        <strain evidence="2 3">DSM 19600</strain>
    </source>
</reference>
<dbReference type="RefSeq" id="WP_183500894.1">
    <property type="nucleotide sequence ID" value="NZ_BAABCO010000003.1"/>
</dbReference>
<sequence length="181" mass="20001">MTIFAIDDTDKAPFAGILPAAPKPFVLGNGEGEKSLVFDQLFTILLSADETEDQFGAFTMQGNRGDRIPAHTHLKTHEIFYVVDGEITVWMDDTADYHSKTTLTTGDFAYVPAGTVHAFQIHNSSKVFGCGTAGFERFFHAMGQKSDLTEPAGIYVPDFEVMRAAGEKYATVFQPDFQFRD</sequence>
<organism evidence="2 3">
    <name type="scientific">Microbacterium invictum</name>
    <dbReference type="NCBI Taxonomy" id="515415"/>
    <lineage>
        <taxon>Bacteria</taxon>
        <taxon>Bacillati</taxon>
        <taxon>Actinomycetota</taxon>
        <taxon>Actinomycetes</taxon>
        <taxon>Micrococcales</taxon>
        <taxon>Microbacteriaceae</taxon>
        <taxon>Microbacterium</taxon>
    </lineage>
</organism>
<protein>
    <submittedName>
        <fullName evidence="2">Quercetin 2,3-dioxygenase</fullName>
        <ecNumber evidence="2">1.13.11.24</ecNumber>
    </submittedName>
</protein>
<dbReference type="SUPFAM" id="SSF51182">
    <property type="entry name" value="RmlC-like cupins"/>
    <property type="match status" value="1"/>
</dbReference>
<dbReference type="CDD" id="cd02215">
    <property type="entry name" value="cupin_QDO_N_C"/>
    <property type="match status" value="1"/>
</dbReference>
<dbReference type="Pfam" id="PF07883">
    <property type="entry name" value="Cupin_2"/>
    <property type="match status" value="1"/>
</dbReference>
<dbReference type="InterPro" id="IPR011051">
    <property type="entry name" value="RmlC_Cupin_sf"/>
</dbReference>
<name>A0AA40SSI0_9MICO</name>
<feature type="domain" description="Cupin type-2" evidence="1">
    <location>
        <begin position="65"/>
        <end position="121"/>
    </location>
</feature>
<dbReference type="EMBL" id="JACIFH010000001">
    <property type="protein sequence ID" value="MBB4141414.1"/>
    <property type="molecule type" value="Genomic_DNA"/>
</dbReference>
<dbReference type="AlphaFoldDB" id="A0AA40SSI0"/>
<proteinExistence type="predicted"/>
<dbReference type="Proteomes" id="UP000549113">
    <property type="component" value="Unassembled WGS sequence"/>
</dbReference>
<gene>
    <name evidence="2" type="ORF">BKA10_003208</name>
</gene>
<keyword evidence="2" id="KW-0560">Oxidoreductase</keyword>
<dbReference type="PANTHER" id="PTHR36440">
    <property type="entry name" value="PUTATIVE (AFU_ORTHOLOGUE AFUA_8G07350)-RELATED"/>
    <property type="match status" value="1"/>
</dbReference>